<organism evidence="1 2">
    <name type="scientific">Chitinophaga solisilvae</name>
    <dbReference type="NCBI Taxonomy" id="1233460"/>
    <lineage>
        <taxon>Bacteria</taxon>
        <taxon>Pseudomonadati</taxon>
        <taxon>Bacteroidota</taxon>
        <taxon>Chitinophagia</taxon>
        <taxon>Chitinophagales</taxon>
        <taxon>Chitinophagaceae</taxon>
        <taxon>Chitinophaga</taxon>
    </lineage>
</organism>
<dbReference type="PROSITE" id="PS50853">
    <property type="entry name" value="FN3"/>
    <property type="match status" value="1"/>
</dbReference>
<protein>
    <submittedName>
        <fullName evidence="1">Uncharacterized protein</fullName>
    </submittedName>
</protein>
<reference evidence="1" key="1">
    <citation type="submission" date="2020-05" db="EMBL/GenBank/DDBJ databases">
        <title>Chitinophaga laudate sp. nov., isolated from a tropical peat swamp.</title>
        <authorList>
            <person name="Goh C.B.S."/>
            <person name="Lee M.S."/>
            <person name="Parimannan S."/>
            <person name="Pasbakhsh P."/>
            <person name="Yule C.M."/>
            <person name="Rajandas H."/>
            <person name="Loke S."/>
            <person name="Croft L."/>
            <person name="Tan J.B.L."/>
        </authorList>
    </citation>
    <scope>NUCLEOTIDE SEQUENCE</scope>
    <source>
        <strain evidence="1">Mgbs1</strain>
    </source>
</reference>
<sequence length="765" mass="86574">MRQQKNIQPSRFRRYLIPVLLGISCMLHLSKVSAQVFAVNAATQLSPPYSVYLPDYASPGNEKLRVILILRDLTQPVYQVRLRMSISLNGKEIMRSSPLYNPAPVSIYPGTPVVVSGADLAPYLDSRNIDFSGYSREQYERNKALPEGSYQICFTAFDYNRKDVQLSNTGCSFYFLYKHEPPFIILPADKSNVLALQPQLVNFSWITRNVVPPGIDGMSDIEYRFSLYENQNKVDPNFLVQSIKPIYTTSTSQKNLIYGMAEPPLTEGMQYAVRIQAVDKSGKDAFQNNGFSQVISFVYGQLKPGERPLPAITDFRAAAAGERAGRMWWTPPFDAGFDSYRLQYKKAGRGWEWFEKIVTGTDAKAFDLEPDVSYETRLQGIKDGRYGAFSDIAVFRTDKPRVFACGDELPYIRYEQLRPLDAAIPGMIWKVGQFDMQINEVNGGNGTFSGKGSITVSYIGMNLNVRFDNVEVNENRVLYRGEVIALSKPLKQYIEEQLEQQKERTVERQQKANREKYKDLELFAFTLSFKDYDIEGVAYDKVTQEIIITHDGGKVERRKIKPEEGDKDLLVQGKGKDQWVVKKDGTVEKVTGGGLYPGMNTVVDKEVEDLLKKALAALNREMTAEHIASLKAEMKAGESKLDQLLAKPENKDAARMHFIIVSRATISASSAGISGKTEDAAANLEYKRSEYKYNTAIVTRMITSERNTKEVIRMLALELKPEGQPVTQWIRSARQRQEGDDTIISRLKPLIILHIEGIVTKYIYK</sequence>
<proteinExistence type="predicted"/>
<dbReference type="SUPFAM" id="SSF49265">
    <property type="entry name" value="Fibronectin type III"/>
    <property type="match status" value="1"/>
</dbReference>
<dbReference type="InterPro" id="IPR036116">
    <property type="entry name" value="FN3_sf"/>
</dbReference>
<accession>A0A3S1D3V9</accession>
<comment type="caution">
    <text evidence="1">The sequence shown here is derived from an EMBL/GenBank/DDBJ whole genome shotgun (WGS) entry which is preliminary data.</text>
</comment>
<evidence type="ECO:0000313" key="2">
    <source>
        <dbReference type="Proteomes" id="UP000281028"/>
    </source>
</evidence>
<dbReference type="InterPro" id="IPR013783">
    <property type="entry name" value="Ig-like_fold"/>
</dbReference>
<gene>
    <name evidence="1" type="ORF">ECE50_001735</name>
</gene>
<keyword evidence="2" id="KW-1185">Reference proteome</keyword>
<name>A0A3S1D3V9_9BACT</name>
<evidence type="ECO:0000313" key="1">
    <source>
        <dbReference type="EMBL" id="NSL85533.1"/>
    </source>
</evidence>
<dbReference type="InterPro" id="IPR003961">
    <property type="entry name" value="FN3_dom"/>
</dbReference>
<dbReference type="AlphaFoldDB" id="A0A3S1D3V9"/>
<dbReference type="EMBL" id="RIAR02000001">
    <property type="protein sequence ID" value="NSL85533.1"/>
    <property type="molecule type" value="Genomic_DNA"/>
</dbReference>
<dbReference type="CDD" id="cd00063">
    <property type="entry name" value="FN3"/>
    <property type="match status" value="1"/>
</dbReference>
<dbReference type="Gene3D" id="2.60.40.10">
    <property type="entry name" value="Immunoglobulins"/>
    <property type="match status" value="1"/>
</dbReference>
<dbReference type="Proteomes" id="UP000281028">
    <property type="component" value="Unassembled WGS sequence"/>
</dbReference>
<dbReference type="OrthoDB" id="1521695at2"/>
<dbReference type="PROSITE" id="PS51257">
    <property type="entry name" value="PROKAR_LIPOPROTEIN"/>
    <property type="match status" value="1"/>
</dbReference>